<feature type="binding site" evidence="8">
    <location>
        <begin position="41"/>
        <end position="48"/>
    </location>
    <ligand>
        <name>ATP</name>
        <dbReference type="ChEBI" id="CHEBI:30616"/>
    </ligand>
</feature>
<dbReference type="InterPro" id="IPR003721">
    <property type="entry name" value="Pantoate_ligase"/>
</dbReference>
<dbReference type="PANTHER" id="PTHR21299:SF1">
    <property type="entry name" value="PANTOATE--BETA-ALANINE LIGASE"/>
    <property type="match status" value="1"/>
</dbReference>
<evidence type="ECO:0000313" key="10">
    <source>
        <dbReference type="EMBL" id="MEV0711841.1"/>
    </source>
</evidence>
<feature type="binding site" evidence="8">
    <location>
        <position position="72"/>
    </location>
    <ligand>
        <name>beta-alanine</name>
        <dbReference type="ChEBI" id="CHEBI:57966"/>
    </ligand>
</feature>
<dbReference type="Pfam" id="PF02569">
    <property type="entry name" value="Pantoate_ligase"/>
    <property type="match status" value="1"/>
</dbReference>
<evidence type="ECO:0000256" key="9">
    <source>
        <dbReference type="SAM" id="MobiDB-lite"/>
    </source>
</evidence>
<evidence type="ECO:0000256" key="6">
    <source>
        <dbReference type="ARBA" id="ARBA00022840"/>
    </source>
</evidence>
<dbReference type="Proteomes" id="UP001551695">
    <property type="component" value="Unassembled WGS sequence"/>
</dbReference>
<comment type="similarity">
    <text evidence="2 8">Belongs to the pantothenate synthetase family.</text>
</comment>
<evidence type="ECO:0000256" key="5">
    <source>
        <dbReference type="ARBA" id="ARBA00022741"/>
    </source>
</evidence>
<keyword evidence="11" id="KW-1185">Reference proteome</keyword>
<dbReference type="NCBIfam" id="TIGR00018">
    <property type="entry name" value="panC"/>
    <property type="match status" value="1"/>
</dbReference>
<comment type="function">
    <text evidence="8">Catalyzes the condensation of pantoate with beta-alanine in an ATP-dependent reaction via a pantoyl-adenylate intermediate.</text>
</comment>
<dbReference type="Gene3D" id="3.40.50.620">
    <property type="entry name" value="HUPs"/>
    <property type="match status" value="1"/>
</dbReference>
<keyword evidence="6 8" id="KW-0067">ATP-binding</keyword>
<name>A0ABV3G352_9NOCA</name>
<feature type="region of interest" description="Disordered" evidence="9">
    <location>
        <begin position="299"/>
        <end position="331"/>
    </location>
</feature>
<dbReference type="PANTHER" id="PTHR21299">
    <property type="entry name" value="CYTIDYLATE KINASE/PANTOATE-BETA-ALANINE LIGASE"/>
    <property type="match status" value="1"/>
</dbReference>
<comment type="subunit">
    <text evidence="8">Homodimer.</text>
</comment>
<dbReference type="Gene3D" id="3.30.1300.10">
    <property type="entry name" value="Pantoate-beta-alanine ligase, C-terminal domain"/>
    <property type="match status" value="1"/>
</dbReference>
<feature type="binding site" evidence="8">
    <location>
        <position position="187"/>
    </location>
    <ligand>
        <name>ATP</name>
        <dbReference type="ChEBI" id="CHEBI:30616"/>
    </ligand>
</feature>
<keyword evidence="8" id="KW-0963">Cytoplasm</keyword>
<feature type="binding site" evidence="8">
    <location>
        <begin position="195"/>
        <end position="198"/>
    </location>
    <ligand>
        <name>ATP</name>
        <dbReference type="ChEBI" id="CHEBI:30616"/>
    </ligand>
</feature>
<evidence type="ECO:0000256" key="8">
    <source>
        <dbReference type="HAMAP-Rule" id="MF_00158"/>
    </source>
</evidence>
<feature type="binding site" evidence="8">
    <location>
        <position position="164"/>
    </location>
    <ligand>
        <name>(R)-pantoate</name>
        <dbReference type="ChEBI" id="CHEBI:15980"/>
    </ligand>
</feature>
<protein>
    <recommendedName>
        <fullName evidence="8">Pantothenate synthetase</fullName>
        <shortName evidence="8">PS</shortName>
        <ecNumber evidence="8">6.3.2.1</ecNumber>
    </recommendedName>
    <alternativeName>
        <fullName evidence="8">Pantoate--beta-alanine ligase</fullName>
    </alternativeName>
    <alternativeName>
        <fullName evidence="8">Pantoate-activating enzyme</fullName>
    </alternativeName>
</protein>
<keyword evidence="5 8" id="KW-0547">Nucleotide-binding</keyword>
<accession>A0ABV3G352</accession>
<dbReference type="EMBL" id="JBFAKC010000017">
    <property type="protein sequence ID" value="MEV0711841.1"/>
    <property type="molecule type" value="Genomic_DNA"/>
</dbReference>
<evidence type="ECO:0000256" key="2">
    <source>
        <dbReference type="ARBA" id="ARBA00009256"/>
    </source>
</evidence>
<comment type="caution">
    <text evidence="10">The sequence shown here is derived from an EMBL/GenBank/DDBJ whole genome shotgun (WGS) entry which is preliminary data.</text>
</comment>
<dbReference type="InterPro" id="IPR042176">
    <property type="entry name" value="Pantoate_ligase_C"/>
</dbReference>
<feature type="compositionally biased region" description="Low complexity" evidence="9">
    <location>
        <begin position="299"/>
        <end position="317"/>
    </location>
</feature>
<dbReference type="RefSeq" id="WP_357788525.1">
    <property type="nucleotide sequence ID" value="NZ_JBFAKC010000017.1"/>
</dbReference>
<comment type="catalytic activity">
    <reaction evidence="7 8">
        <text>(R)-pantoate + beta-alanine + ATP = (R)-pantothenate + AMP + diphosphate + H(+)</text>
        <dbReference type="Rhea" id="RHEA:10912"/>
        <dbReference type="ChEBI" id="CHEBI:15378"/>
        <dbReference type="ChEBI" id="CHEBI:15980"/>
        <dbReference type="ChEBI" id="CHEBI:29032"/>
        <dbReference type="ChEBI" id="CHEBI:30616"/>
        <dbReference type="ChEBI" id="CHEBI:33019"/>
        <dbReference type="ChEBI" id="CHEBI:57966"/>
        <dbReference type="ChEBI" id="CHEBI:456215"/>
        <dbReference type="EC" id="6.3.2.1"/>
    </reaction>
</comment>
<dbReference type="GO" id="GO:0004592">
    <property type="term" value="F:pantoate-beta-alanine ligase activity"/>
    <property type="evidence" value="ECO:0007669"/>
    <property type="project" value="UniProtKB-EC"/>
</dbReference>
<evidence type="ECO:0000256" key="7">
    <source>
        <dbReference type="ARBA" id="ARBA00048258"/>
    </source>
</evidence>
<proteinExistence type="inferred from homology"/>
<feature type="active site" description="Proton donor" evidence="8">
    <location>
        <position position="48"/>
    </location>
</feature>
<evidence type="ECO:0000313" key="11">
    <source>
        <dbReference type="Proteomes" id="UP001551695"/>
    </source>
</evidence>
<organism evidence="10 11">
    <name type="scientific">Nocardia aurea</name>
    <dbReference type="NCBI Taxonomy" id="2144174"/>
    <lineage>
        <taxon>Bacteria</taxon>
        <taxon>Bacillati</taxon>
        <taxon>Actinomycetota</taxon>
        <taxon>Actinomycetes</taxon>
        <taxon>Mycobacteriales</taxon>
        <taxon>Nocardiaceae</taxon>
        <taxon>Nocardia</taxon>
    </lineage>
</organism>
<dbReference type="CDD" id="cd00560">
    <property type="entry name" value="PanC"/>
    <property type="match status" value="1"/>
</dbReference>
<dbReference type="SUPFAM" id="SSF52374">
    <property type="entry name" value="Nucleotidylyl transferase"/>
    <property type="match status" value="1"/>
</dbReference>
<gene>
    <name evidence="8 10" type="primary">panC</name>
    <name evidence="10" type="ORF">AB0I48_30210</name>
</gene>
<feature type="binding site" evidence="8">
    <location>
        <position position="72"/>
    </location>
    <ligand>
        <name>(R)-pantoate</name>
        <dbReference type="ChEBI" id="CHEBI:15980"/>
    </ligand>
</feature>
<keyword evidence="4 8" id="KW-0566">Pantothenate biosynthesis</keyword>
<dbReference type="InterPro" id="IPR014729">
    <property type="entry name" value="Rossmann-like_a/b/a_fold"/>
</dbReference>
<sequence length="331" mass="34735">MTNRPSYRPGELTVHHDPAALGAIAKALRGVGRTIGLVPTMGALHAGHLEIVRRAKRTNQVVIVSIFVNPLQFGANEDLDKYPRTLDADVELLRSEGVDLVFAPSVADMYPDGPRTTVHPGPLGAELEGASRPTHFAGMLTVVAKLLQIARPSEAFFGEKDYQQLTLIRQMVRDLNFDVKIVPLPTVREADGLAMSSRNRYLDAAQRESALALSAALAAGRHAGGLGADGVLAAARAVLNDAPGVELDYLELRSSTLEPVEAVLAGGNARLLVAARVGATRLIDNAAIPLGVSIDGHPTVSASPTAPTPSASTTTVPRQPGADSTPARAAQ</sequence>
<comment type="miscellaneous">
    <text evidence="8">The reaction proceeds by a bi uni uni bi ping pong mechanism.</text>
</comment>
<feature type="binding site" evidence="8">
    <location>
        <begin position="158"/>
        <end position="161"/>
    </location>
    <ligand>
        <name>ATP</name>
        <dbReference type="ChEBI" id="CHEBI:30616"/>
    </ligand>
</feature>
<keyword evidence="3 8" id="KW-0436">Ligase</keyword>
<dbReference type="EC" id="6.3.2.1" evidence="8"/>
<reference evidence="10 11" key="1">
    <citation type="submission" date="2024-06" db="EMBL/GenBank/DDBJ databases">
        <title>The Natural Products Discovery Center: Release of the First 8490 Sequenced Strains for Exploring Actinobacteria Biosynthetic Diversity.</title>
        <authorList>
            <person name="Kalkreuter E."/>
            <person name="Kautsar S.A."/>
            <person name="Yang D."/>
            <person name="Bader C.D."/>
            <person name="Teijaro C.N."/>
            <person name="Fluegel L."/>
            <person name="Davis C.M."/>
            <person name="Simpson J.R."/>
            <person name="Lauterbach L."/>
            <person name="Steele A.D."/>
            <person name="Gui C."/>
            <person name="Meng S."/>
            <person name="Li G."/>
            <person name="Viehrig K."/>
            <person name="Ye F."/>
            <person name="Su P."/>
            <person name="Kiefer A.F."/>
            <person name="Nichols A."/>
            <person name="Cepeda A.J."/>
            <person name="Yan W."/>
            <person name="Fan B."/>
            <person name="Jiang Y."/>
            <person name="Adhikari A."/>
            <person name="Zheng C.-J."/>
            <person name="Schuster L."/>
            <person name="Cowan T.M."/>
            <person name="Smanski M.J."/>
            <person name="Chevrette M.G."/>
            <person name="De Carvalho L.P.S."/>
            <person name="Shen B."/>
        </authorList>
    </citation>
    <scope>NUCLEOTIDE SEQUENCE [LARGE SCALE GENOMIC DNA]</scope>
    <source>
        <strain evidence="10 11">NPDC050403</strain>
    </source>
</reference>
<evidence type="ECO:0000256" key="3">
    <source>
        <dbReference type="ARBA" id="ARBA00022598"/>
    </source>
</evidence>
<dbReference type="HAMAP" id="MF_00158">
    <property type="entry name" value="PanC"/>
    <property type="match status" value="1"/>
</dbReference>
<comment type="subcellular location">
    <subcellularLocation>
        <location evidence="8">Cytoplasm</location>
    </subcellularLocation>
</comment>
<evidence type="ECO:0000256" key="4">
    <source>
        <dbReference type="ARBA" id="ARBA00022655"/>
    </source>
</evidence>
<evidence type="ECO:0000256" key="1">
    <source>
        <dbReference type="ARBA" id="ARBA00004990"/>
    </source>
</evidence>
<comment type="pathway">
    <text evidence="1 8">Cofactor biosynthesis; (R)-pantothenate biosynthesis; (R)-pantothenate from (R)-pantoate and beta-alanine: step 1/1.</text>
</comment>